<dbReference type="PANTHER" id="PTHR46394">
    <property type="entry name" value="ANNEXIN"/>
    <property type="match status" value="1"/>
</dbReference>
<dbReference type="CDD" id="cd07207">
    <property type="entry name" value="Pat_ExoU_VipD_like"/>
    <property type="match status" value="1"/>
</dbReference>
<dbReference type="InterPro" id="IPR052580">
    <property type="entry name" value="Lipid_Hydrolase"/>
</dbReference>
<sequence length="325" mass="37558">MDYNSDIIIVSEVNIHKIKKKFCENDKFIIESKKNDLNSDKKRDTIRYRNLVLSGGSIRGISHIGALHKLIQEKLINLDEIRVIAGTSAGALIGCLLILKFNIDEIWDLVKNLNMKRLINPDLLMFLEECGIDRGETVLKFIEDVLYAKTGIKDITFIQLYEKTNIEYIVVGSCLTRKKPVYFNHINTPNTKISLAIRISISIPIVFTPIKMNNEIYVDGAIIDNYPIHLFEGKMEETIGILIDNEYNTDYNYPEEYIMAIINLLLYNYYNERCTRYEKNTIYIQNIIDISPFNFGIDNQIKGLLYKSGVDAVGRFIKKMKEESK</sequence>
<reference evidence="3" key="1">
    <citation type="journal article" date="2020" name="Nature">
        <title>Giant virus diversity and host interactions through global metagenomics.</title>
        <authorList>
            <person name="Schulz F."/>
            <person name="Roux S."/>
            <person name="Paez-Espino D."/>
            <person name="Jungbluth S."/>
            <person name="Walsh D.A."/>
            <person name="Denef V.J."/>
            <person name="McMahon K.D."/>
            <person name="Konstantinidis K.T."/>
            <person name="Eloe-Fadrosh E.A."/>
            <person name="Kyrpides N.C."/>
            <person name="Woyke T."/>
        </authorList>
    </citation>
    <scope>NUCLEOTIDE SEQUENCE</scope>
    <source>
        <strain evidence="3">GVMAG-S-1014582-52</strain>
    </source>
</reference>
<dbReference type="Pfam" id="PF01734">
    <property type="entry name" value="Patatin"/>
    <property type="match status" value="1"/>
</dbReference>
<dbReference type="PANTHER" id="PTHR46394:SF1">
    <property type="entry name" value="PNPLA DOMAIN-CONTAINING PROTEIN"/>
    <property type="match status" value="1"/>
</dbReference>
<evidence type="ECO:0000256" key="1">
    <source>
        <dbReference type="ARBA" id="ARBA00023098"/>
    </source>
</evidence>
<name>A0A6C0LTT4_9ZZZZ</name>
<dbReference type="InterPro" id="IPR002641">
    <property type="entry name" value="PNPLA_dom"/>
</dbReference>
<accession>A0A6C0LTT4</accession>
<dbReference type="SUPFAM" id="SSF52151">
    <property type="entry name" value="FabD/lysophospholipase-like"/>
    <property type="match status" value="1"/>
</dbReference>
<dbReference type="InterPro" id="IPR016035">
    <property type="entry name" value="Acyl_Trfase/lysoPLipase"/>
</dbReference>
<dbReference type="EMBL" id="MN740556">
    <property type="protein sequence ID" value="QHU33171.1"/>
    <property type="molecule type" value="Genomic_DNA"/>
</dbReference>
<organism evidence="3">
    <name type="scientific">viral metagenome</name>
    <dbReference type="NCBI Taxonomy" id="1070528"/>
    <lineage>
        <taxon>unclassified sequences</taxon>
        <taxon>metagenomes</taxon>
        <taxon>organismal metagenomes</taxon>
    </lineage>
</organism>
<dbReference type="AlphaFoldDB" id="A0A6C0LTT4"/>
<evidence type="ECO:0000313" key="3">
    <source>
        <dbReference type="EMBL" id="QHU33171.1"/>
    </source>
</evidence>
<evidence type="ECO:0000259" key="2">
    <source>
        <dbReference type="PROSITE" id="PS51635"/>
    </source>
</evidence>
<feature type="domain" description="PNPLA" evidence="2">
    <location>
        <begin position="51"/>
        <end position="232"/>
    </location>
</feature>
<protein>
    <recommendedName>
        <fullName evidence="2">PNPLA domain-containing protein</fullName>
    </recommendedName>
</protein>
<proteinExistence type="predicted"/>
<dbReference type="GO" id="GO:0006629">
    <property type="term" value="P:lipid metabolic process"/>
    <property type="evidence" value="ECO:0007669"/>
    <property type="project" value="UniProtKB-KW"/>
</dbReference>
<keyword evidence="1" id="KW-0443">Lipid metabolism</keyword>
<dbReference type="Gene3D" id="3.40.1090.10">
    <property type="entry name" value="Cytosolic phospholipase A2 catalytic domain"/>
    <property type="match status" value="2"/>
</dbReference>
<dbReference type="PROSITE" id="PS51635">
    <property type="entry name" value="PNPLA"/>
    <property type="match status" value="1"/>
</dbReference>